<dbReference type="InterPro" id="IPR051685">
    <property type="entry name" value="Ycf3/AcsC/BcsC/TPR_MFPF"/>
</dbReference>
<evidence type="ECO:0000256" key="3">
    <source>
        <dbReference type="PROSITE-ProRule" id="PRU00339"/>
    </source>
</evidence>
<dbReference type="PROSITE" id="PS50005">
    <property type="entry name" value="TPR"/>
    <property type="match status" value="1"/>
</dbReference>
<protein>
    <submittedName>
        <fullName evidence="4">TPR repeat-containing protein</fullName>
    </submittedName>
</protein>
<comment type="caution">
    <text evidence="4">The sequence shown here is derived from an EMBL/GenBank/DDBJ whole genome shotgun (WGS) entry which is preliminary data.</text>
</comment>
<dbReference type="Pfam" id="PF14559">
    <property type="entry name" value="TPR_19"/>
    <property type="match status" value="1"/>
</dbReference>
<keyword evidence="2 3" id="KW-0802">TPR repeat</keyword>
<dbReference type="SUPFAM" id="SSF48452">
    <property type="entry name" value="TPR-like"/>
    <property type="match status" value="2"/>
</dbReference>
<dbReference type="Gene3D" id="1.25.40.10">
    <property type="entry name" value="Tetratricopeptide repeat domain"/>
    <property type="match status" value="4"/>
</dbReference>
<dbReference type="EMBL" id="BSPD01000030">
    <property type="protein sequence ID" value="GLS25496.1"/>
    <property type="molecule type" value="Genomic_DNA"/>
</dbReference>
<dbReference type="InterPro" id="IPR011990">
    <property type="entry name" value="TPR-like_helical_dom_sf"/>
</dbReference>
<accession>A0AA37T813</accession>
<gene>
    <name evidence="4" type="ORF">GCM10007877_12100</name>
</gene>
<dbReference type="AlphaFoldDB" id="A0AA37T813"/>
<evidence type="ECO:0000313" key="5">
    <source>
        <dbReference type="Proteomes" id="UP001156870"/>
    </source>
</evidence>
<keyword evidence="1" id="KW-0677">Repeat</keyword>
<dbReference type="Pfam" id="PF13432">
    <property type="entry name" value="TPR_16"/>
    <property type="match status" value="2"/>
</dbReference>
<dbReference type="Proteomes" id="UP001156870">
    <property type="component" value="Unassembled WGS sequence"/>
</dbReference>
<dbReference type="SMART" id="SM00028">
    <property type="entry name" value="TPR"/>
    <property type="match status" value="8"/>
</dbReference>
<organism evidence="4 5">
    <name type="scientific">Marinibactrum halimedae</name>
    <dbReference type="NCBI Taxonomy" id="1444977"/>
    <lineage>
        <taxon>Bacteria</taxon>
        <taxon>Pseudomonadati</taxon>
        <taxon>Pseudomonadota</taxon>
        <taxon>Gammaproteobacteria</taxon>
        <taxon>Cellvibrionales</taxon>
        <taxon>Cellvibrionaceae</taxon>
        <taxon>Marinibactrum</taxon>
    </lineage>
</organism>
<keyword evidence="5" id="KW-1185">Reference proteome</keyword>
<evidence type="ECO:0000256" key="2">
    <source>
        <dbReference type="ARBA" id="ARBA00022803"/>
    </source>
</evidence>
<feature type="repeat" description="TPR" evidence="3">
    <location>
        <begin position="502"/>
        <end position="535"/>
    </location>
</feature>
<dbReference type="InterPro" id="IPR019734">
    <property type="entry name" value="TPR_rpt"/>
</dbReference>
<sequence>MDIADNTPPQKNDTDIVEKTYKPFEPETFYSLLVAELAGNRQRYDIALGNYIQQAHKTRDAGVTARATRIARFLGANQAALSTAVLWTEIDPENSEARLIAASELAQSGQLQPALGHAKHLLSTESTTIFQSIAARAAQATDTQRESLLTEYNNLLQEYPDSIEIRIGKGLLLQQQGKLKEGLALARDVLKEDPDNVSAATLETKLLQQLGRTDEAIERLVRMLDSNPTDKRLRLQYARLLADFDLGQAKEQFVVLTEQNPDDDDLLFSLALICHELGQTDEAVSHFTTLQSSPSRASAANYYLGEIYRKAGNFDLALEHYAAVLPGQDFIPALTKRSDILLKMGKSQAVFEQFNQLRIEYPQERERLYLIQADLLATHKRYEPAATLLTEALTEFPQSSAILYSRAMVNEQLGYLDRLEADLREIIKYDSTNASALNALGYTLANKTTRYQEAYELIRQALSLKPDDPAIIDSMGWVQYKLGNYDDALLRLREAMKAYPDHEVAAHLGEVLWVMGEQNEARQIWQKGLELNPNSELIPAVMKRLEAQ</sequence>
<evidence type="ECO:0000256" key="1">
    <source>
        <dbReference type="ARBA" id="ARBA00022737"/>
    </source>
</evidence>
<evidence type="ECO:0000313" key="4">
    <source>
        <dbReference type="EMBL" id="GLS25496.1"/>
    </source>
</evidence>
<reference evidence="4 5" key="1">
    <citation type="journal article" date="2014" name="Int. J. Syst. Evol. Microbiol.">
        <title>Complete genome sequence of Corynebacterium casei LMG S-19264T (=DSM 44701T), isolated from a smear-ripened cheese.</title>
        <authorList>
            <consortium name="US DOE Joint Genome Institute (JGI-PGF)"/>
            <person name="Walter F."/>
            <person name="Albersmeier A."/>
            <person name="Kalinowski J."/>
            <person name="Ruckert C."/>
        </authorList>
    </citation>
    <scope>NUCLEOTIDE SEQUENCE [LARGE SCALE GENOMIC DNA]</scope>
    <source>
        <strain evidence="4 5">NBRC 110095</strain>
    </source>
</reference>
<dbReference type="PANTHER" id="PTHR44943:SF8">
    <property type="entry name" value="TPR REPEAT-CONTAINING PROTEIN MJ0263"/>
    <property type="match status" value="1"/>
</dbReference>
<name>A0AA37T813_9GAMM</name>
<dbReference type="PANTHER" id="PTHR44943">
    <property type="entry name" value="CELLULOSE SYNTHASE OPERON PROTEIN C"/>
    <property type="match status" value="1"/>
</dbReference>
<proteinExistence type="predicted"/>